<dbReference type="Gene3D" id="1.20.1250.20">
    <property type="entry name" value="MFS general substrate transporter like domains"/>
    <property type="match status" value="1"/>
</dbReference>
<organism evidence="8">
    <name type="scientific">Talaromyces marneffei PM1</name>
    <dbReference type="NCBI Taxonomy" id="1077442"/>
    <lineage>
        <taxon>Eukaryota</taxon>
        <taxon>Fungi</taxon>
        <taxon>Dikarya</taxon>
        <taxon>Ascomycota</taxon>
        <taxon>Pezizomycotina</taxon>
        <taxon>Eurotiomycetes</taxon>
        <taxon>Eurotiomycetidae</taxon>
        <taxon>Eurotiales</taxon>
        <taxon>Trichocomaceae</taxon>
        <taxon>Talaromyces</taxon>
        <taxon>Talaromyces sect. Talaromyces</taxon>
    </lineage>
</organism>
<evidence type="ECO:0000256" key="1">
    <source>
        <dbReference type="ARBA" id="ARBA00004141"/>
    </source>
</evidence>
<comment type="subcellular location">
    <subcellularLocation>
        <location evidence="1">Membrane</location>
        <topology evidence="1">Multi-pass membrane protein</topology>
    </subcellularLocation>
</comment>
<feature type="transmembrane region" description="Helical" evidence="6">
    <location>
        <begin position="514"/>
        <end position="535"/>
    </location>
</feature>
<dbReference type="InterPro" id="IPR036259">
    <property type="entry name" value="MFS_trans_sf"/>
</dbReference>
<feature type="transmembrane region" description="Helical" evidence="6">
    <location>
        <begin position="327"/>
        <end position="345"/>
    </location>
</feature>
<feature type="compositionally biased region" description="Low complexity" evidence="5">
    <location>
        <begin position="232"/>
        <end position="242"/>
    </location>
</feature>
<dbReference type="PANTHER" id="PTHR21576">
    <property type="entry name" value="UNCHARACTERIZED NODULIN-LIKE PROTEIN"/>
    <property type="match status" value="1"/>
</dbReference>
<feature type="transmembrane region" description="Helical" evidence="6">
    <location>
        <begin position="434"/>
        <end position="457"/>
    </location>
</feature>
<evidence type="ECO:0000256" key="2">
    <source>
        <dbReference type="ARBA" id="ARBA00022692"/>
    </source>
</evidence>
<dbReference type="SUPFAM" id="SSF103473">
    <property type="entry name" value="MFS general substrate transporter"/>
    <property type="match status" value="1"/>
</dbReference>
<feature type="compositionally biased region" description="Basic and acidic residues" evidence="5">
    <location>
        <begin position="264"/>
        <end position="273"/>
    </location>
</feature>
<dbReference type="GO" id="GO:0000329">
    <property type="term" value="C:fungal-type vacuole membrane"/>
    <property type="evidence" value="ECO:0007669"/>
    <property type="project" value="TreeGrafter"/>
</dbReference>
<reference evidence="8" key="1">
    <citation type="journal article" date="2014" name="PLoS Genet.">
        <title>Signature Gene Expression Reveals Novel Clues to the Molecular Mechanisms of Dimorphic Transition in Penicillium marneffei.</title>
        <authorList>
            <person name="Yang E."/>
            <person name="Wang G."/>
            <person name="Cai J."/>
            <person name="Woo P.C."/>
            <person name="Lau S.K."/>
            <person name="Yuen K.-Y."/>
            <person name="Chow W.-N."/>
            <person name="Lin X."/>
        </authorList>
    </citation>
    <scope>NUCLEOTIDE SEQUENCE [LARGE SCALE GENOMIC DNA]</scope>
    <source>
        <strain evidence="8">PM1</strain>
    </source>
</reference>
<dbReference type="Pfam" id="PF06813">
    <property type="entry name" value="Nodulin-like"/>
    <property type="match status" value="1"/>
</dbReference>
<keyword evidence="4 6" id="KW-0472">Membrane</keyword>
<evidence type="ECO:0000256" key="6">
    <source>
        <dbReference type="SAM" id="Phobius"/>
    </source>
</evidence>
<dbReference type="PANTHER" id="PTHR21576:SF158">
    <property type="entry name" value="RIBOSOMAL RNA-PROCESSING PROTEIN 12-LIKE CONSERVED DOMAIN-CONTAINING PROTEIN"/>
    <property type="match status" value="1"/>
</dbReference>
<feature type="transmembrane region" description="Helical" evidence="6">
    <location>
        <begin position="147"/>
        <end position="169"/>
    </location>
</feature>
<feature type="transmembrane region" description="Helical" evidence="6">
    <location>
        <begin position="103"/>
        <end position="126"/>
    </location>
</feature>
<feature type="compositionally biased region" description="Polar residues" evidence="5">
    <location>
        <begin position="243"/>
        <end position="261"/>
    </location>
</feature>
<keyword evidence="2 6" id="KW-0812">Transmembrane</keyword>
<name>A0A093Y1R7_TALMA</name>
<feature type="region of interest" description="Disordered" evidence="5">
    <location>
        <begin position="219"/>
        <end position="307"/>
    </location>
</feature>
<evidence type="ECO:0000256" key="5">
    <source>
        <dbReference type="SAM" id="MobiDB-lite"/>
    </source>
</evidence>
<dbReference type="eggNOG" id="ENOG502RWDV">
    <property type="taxonomic scope" value="Eukaryota"/>
</dbReference>
<evidence type="ECO:0000256" key="3">
    <source>
        <dbReference type="ARBA" id="ARBA00022989"/>
    </source>
</evidence>
<proteinExistence type="predicted"/>
<protein>
    <submittedName>
        <fullName evidence="8">Putative membrane protein</fullName>
    </submittedName>
</protein>
<accession>A0A093Y1R7</accession>
<sequence>MVVGSLHTQRVIAAVAATLIALASGTNYAYSAWAPQFAERMVLSSKQINMIGMAGNIGLYCSGFFTGYLTDTRGPGPALLLGAVSLFWGYYPLYLAYKHGQGFLSFSSLCFFSWVTGLGGSAANSAAIKADSSAASNFPEKSGTATAFPLAAFGLSAFFFSSMAAFFYHGQVQPFLLMLAVGTSLMVVVFGVFLRILPPEQPYTAIPERDDEHRHQFTYERPEETGRQRTNSASSSLLPSSSTQPHLYNTANAAQSNSSGTAKPELEETRDAEVSSLLSKPESLPDSPNNDGHGIRSHQSEDDEDSSHYSDIRGLALFRKREFWQQFILMALLSGIGLMTINNIGNDVNAPSRFERLVDLTLNRPKRYGDIMTTVQIPISFSTVNFLGRLLSGVGSDFLVHKLYMSRFWCIFLSSVVFTLTQIAGSSISNPNHLYLLSSFTGLAYGFLFGVFPSVVAHTFGIAGLSQNWGVISLAPVLSGNIFNLLYGTIFDHHSIIGPQGQRDCTEGLQCYQAAYWLTFFSGLGGMVVSLYCIWQERQIHGPRGRKGEGHDRLA</sequence>
<feature type="domain" description="Nodulin-like" evidence="7">
    <location>
        <begin position="14"/>
        <end position="204"/>
    </location>
</feature>
<gene>
    <name evidence="8" type="ORF">GQ26_0052380</name>
</gene>
<keyword evidence="3 6" id="KW-1133">Transmembrane helix</keyword>
<dbReference type="EMBL" id="JPOX01000005">
    <property type="protein sequence ID" value="KFX51448.1"/>
    <property type="molecule type" value="Genomic_DNA"/>
</dbReference>
<dbReference type="AlphaFoldDB" id="A0A093Y1R7"/>
<evidence type="ECO:0000313" key="8">
    <source>
        <dbReference type="EMBL" id="KFX51448.1"/>
    </source>
</evidence>
<comment type="caution">
    <text evidence="8">The sequence shown here is derived from an EMBL/GenBank/DDBJ whole genome shotgun (WGS) entry which is preliminary data.</text>
</comment>
<feature type="transmembrane region" description="Helical" evidence="6">
    <location>
        <begin position="175"/>
        <end position="197"/>
    </location>
</feature>
<feature type="transmembrane region" description="Helical" evidence="6">
    <location>
        <begin position="408"/>
        <end position="428"/>
    </location>
</feature>
<dbReference type="InterPro" id="IPR010658">
    <property type="entry name" value="Nodulin-like"/>
</dbReference>
<feature type="transmembrane region" description="Helical" evidence="6">
    <location>
        <begin position="469"/>
        <end position="490"/>
    </location>
</feature>
<evidence type="ECO:0000256" key="4">
    <source>
        <dbReference type="ARBA" id="ARBA00023136"/>
    </source>
</evidence>
<dbReference type="HOGENOM" id="CLU_012596_0_1_1"/>
<evidence type="ECO:0000259" key="7">
    <source>
        <dbReference type="Pfam" id="PF06813"/>
    </source>
</evidence>
<feature type="transmembrane region" description="Helical" evidence="6">
    <location>
        <begin position="78"/>
        <end position="97"/>
    </location>
</feature>
<feature type="transmembrane region" description="Helical" evidence="6">
    <location>
        <begin position="47"/>
        <end position="66"/>
    </location>
</feature>